<reference evidence="4" key="1">
    <citation type="journal article" date="2019" name="Int. J. Syst. Evol. Microbiol.">
        <title>The Global Catalogue of Microorganisms (GCM) 10K type strain sequencing project: providing services to taxonomists for standard genome sequencing and annotation.</title>
        <authorList>
            <consortium name="The Broad Institute Genomics Platform"/>
            <consortium name="The Broad Institute Genome Sequencing Center for Infectious Disease"/>
            <person name="Wu L."/>
            <person name="Ma J."/>
        </authorList>
    </citation>
    <scope>NUCLEOTIDE SEQUENCE [LARGE SCALE GENOMIC DNA]</scope>
    <source>
        <strain evidence="4">SHR3</strain>
    </source>
</reference>
<protein>
    <submittedName>
        <fullName evidence="3">PEP-CTERM sorting domain-containing protein</fullName>
    </submittedName>
</protein>
<dbReference type="Pfam" id="PF07589">
    <property type="entry name" value="PEP-CTERM"/>
    <property type="match status" value="1"/>
</dbReference>
<dbReference type="EMBL" id="JBHSOG010000023">
    <property type="protein sequence ID" value="MFC5769021.1"/>
    <property type="molecule type" value="Genomic_DNA"/>
</dbReference>
<keyword evidence="4" id="KW-1185">Reference proteome</keyword>
<evidence type="ECO:0000313" key="3">
    <source>
        <dbReference type="EMBL" id="MFC5769021.1"/>
    </source>
</evidence>
<accession>A0ABW1AQ73</accession>
<organism evidence="3 4">
    <name type="scientific">Thauera sinica</name>
    <dbReference type="NCBI Taxonomy" id="2665146"/>
    <lineage>
        <taxon>Bacteria</taxon>
        <taxon>Pseudomonadati</taxon>
        <taxon>Pseudomonadota</taxon>
        <taxon>Betaproteobacteria</taxon>
        <taxon>Rhodocyclales</taxon>
        <taxon>Zoogloeaceae</taxon>
        <taxon>Thauera</taxon>
    </lineage>
</organism>
<dbReference type="NCBIfam" id="TIGR02595">
    <property type="entry name" value="PEP_CTERM"/>
    <property type="match status" value="1"/>
</dbReference>
<keyword evidence="1" id="KW-0732">Signal</keyword>
<name>A0ABW1AQ73_9RHOO</name>
<feature type="domain" description="Ice-binding protein C-terminal" evidence="2">
    <location>
        <begin position="189"/>
        <end position="213"/>
    </location>
</feature>
<evidence type="ECO:0000259" key="2">
    <source>
        <dbReference type="Pfam" id="PF07589"/>
    </source>
</evidence>
<dbReference type="Proteomes" id="UP001595974">
    <property type="component" value="Unassembled WGS sequence"/>
</dbReference>
<gene>
    <name evidence="3" type="ORF">ACFPTN_06515</name>
</gene>
<evidence type="ECO:0000313" key="4">
    <source>
        <dbReference type="Proteomes" id="UP001595974"/>
    </source>
</evidence>
<comment type="caution">
    <text evidence="3">The sequence shown here is derived from an EMBL/GenBank/DDBJ whole genome shotgun (WGS) entry which is preliminary data.</text>
</comment>
<feature type="chain" id="PRO_5045457141" evidence="1">
    <location>
        <begin position="22"/>
        <end position="214"/>
    </location>
</feature>
<feature type="signal peptide" evidence="1">
    <location>
        <begin position="1"/>
        <end position="21"/>
    </location>
</feature>
<proteinExistence type="predicted"/>
<sequence length="214" mass="22279">MNKFSIVAGLLLAASAATAQAAGTIDSLSLVPSTATVIDFGSEFGHEINGSYNIGAAYFSSATQYTLGQYAFDLGENGLWGGDVRFLSFDNIGSTTLDISFNGLTTKGFAFDFSAWQDLGSSEPVSVTVSYFDAADSLIGSHEVSIPAFGSTTYNAFLTTGYVSDNADIARISIAGDGVVLDNLTFTTPVPEPETYAMLLAGLGLLAGVARRRG</sequence>
<dbReference type="RefSeq" id="WP_096446238.1">
    <property type="nucleotide sequence ID" value="NZ_JBHSOG010000023.1"/>
</dbReference>
<dbReference type="InterPro" id="IPR013424">
    <property type="entry name" value="Ice-binding_C"/>
</dbReference>
<evidence type="ECO:0000256" key="1">
    <source>
        <dbReference type="SAM" id="SignalP"/>
    </source>
</evidence>